<gene>
    <name evidence="4" type="ORF">CHARACLAT_003846</name>
</gene>
<evidence type="ECO:0000313" key="5">
    <source>
        <dbReference type="Proteomes" id="UP001352852"/>
    </source>
</evidence>
<evidence type="ECO:0000256" key="3">
    <source>
        <dbReference type="SAM" id="MobiDB-lite"/>
    </source>
</evidence>
<feature type="region of interest" description="Disordered" evidence="3">
    <location>
        <begin position="189"/>
        <end position="217"/>
    </location>
</feature>
<evidence type="ECO:0000256" key="2">
    <source>
        <dbReference type="ARBA" id="ARBA00023203"/>
    </source>
</evidence>
<accession>A0ABU7DFX5</accession>
<dbReference type="PROSITE" id="PS51216">
    <property type="entry name" value="NEBULIN"/>
    <property type="match status" value="2"/>
</dbReference>
<dbReference type="InterPro" id="IPR000900">
    <property type="entry name" value="Nebulin_repeat"/>
</dbReference>
<organism evidence="4 5">
    <name type="scientific">Characodon lateralis</name>
    <dbReference type="NCBI Taxonomy" id="208331"/>
    <lineage>
        <taxon>Eukaryota</taxon>
        <taxon>Metazoa</taxon>
        <taxon>Chordata</taxon>
        <taxon>Craniata</taxon>
        <taxon>Vertebrata</taxon>
        <taxon>Euteleostomi</taxon>
        <taxon>Actinopterygii</taxon>
        <taxon>Neopterygii</taxon>
        <taxon>Teleostei</taxon>
        <taxon>Neoteleostei</taxon>
        <taxon>Acanthomorphata</taxon>
        <taxon>Ovalentaria</taxon>
        <taxon>Atherinomorphae</taxon>
        <taxon>Cyprinodontiformes</taxon>
        <taxon>Goodeidae</taxon>
        <taxon>Characodon</taxon>
    </lineage>
</organism>
<reference evidence="4 5" key="1">
    <citation type="submission" date="2021-06" db="EMBL/GenBank/DDBJ databases">
        <authorList>
            <person name="Palmer J.M."/>
        </authorList>
    </citation>
    <scope>NUCLEOTIDE SEQUENCE [LARGE SCALE GENOMIC DNA]</scope>
    <source>
        <strain evidence="4 5">CL_MEX2019</strain>
        <tissue evidence="4">Muscle</tissue>
    </source>
</reference>
<evidence type="ECO:0000313" key="4">
    <source>
        <dbReference type="EMBL" id="MED6273160.1"/>
    </source>
</evidence>
<dbReference type="EMBL" id="JAHUTJ010024763">
    <property type="protein sequence ID" value="MED6273160.1"/>
    <property type="molecule type" value="Genomic_DNA"/>
</dbReference>
<dbReference type="PANTHER" id="PTHR11039">
    <property type="entry name" value="NEBULIN"/>
    <property type="match status" value="1"/>
</dbReference>
<dbReference type="PANTHER" id="PTHR11039:SF48">
    <property type="entry name" value="NEBULETTE"/>
    <property type="match status" value="1"/>
</dbReference>
<comment type="caution">
    <text evidence="4">The sequence shown here is derived from an EMBL/GenBank/DDBJ whole genome shotgun (WGS) entry which is preliminary data.</text>
</comment>
<keyword evidence="5" id="KW-1185">Reference proteome</keyword>
<name>A0ABU7DFX5_9TELE</name>
<feature type="region of interest" description="Disordered" evidence="3">
    <location>
        <begin position="1"/>
        <end position="25"/>
    </location>
</feature>
<feature type="compositionally biased region" description="Acidic residues" evidence="3">
    <location>
        <begin position="80"/>
        <end position="94"/>
    </location>
</feature>
<feature type="compositionally biased region" description="Basic and acidic residues" evidence="3">
    <location>
        <begin position="59"/>
        <end position="79"/>
    </location>
</feature>
<sequence>MDRQPHIEEVTSMEVGNDSAASVSDGGMEKMLTVEGKKEEFLQETVETSGTTVVYKTAGRMDTEEKVEAGQEEETKKDEDEAEEDEEENEEEEEAKAKKCLGHWVSEASTDGKPPLPDPAFNRRCSLILSDVRYKEDFEKMKGQSLFVPGAELIHSKNISAVISESKYKEEGKKEASMSLYSILPETPETQHAKEASELQSEVKHLHMGSTSTPLLH</sequence>
<evidence type="ECO:0000256" key="1">
    <source>
        <dbReference type="ARBA" id="ARBA00022737"/>
    </source>
</evidence>
<dbReference type="Pfam" id="PF00880">
    <property type="entry name" value="Nebulin"/>
    <property type="match status" value="2"/>
</dbReference>
<proteinExistence type="predicted"/>
<keyword evidence="2" id="KW-0009">Actin-binding</keyword>
<dbReference type="Proteomes" id="UP001352852">
    <property type="component" value="Unassembled WGS sequence"/>
</dbReference>
<keyword evidence="1" id="KW-0677">Repeat</keyword>
<dbReference type="SMART" id="SM00227">
    <property type="entry name" value="NEBU"/>
    <property type="match status" value="3"/>
</dbReference>
<dbReference type="InterPro" id="IPR055297">
    <property type="entry name" value="NEBU/NEBL"/>
</dbReference>
<feature type="region of interest" description="Disordered" evidence="3">
    <location>
        <begin position="53"/>
        <end position="99"/>
    </location>
</feature>
<protein>
    <submittedName>
        <fullName evidence="4">Uncharacterized protein</fullName>
    </submittedName>
</protein>
<feature type="compositionally biased region" description="Basic and acidic residues" evidence="3">
    <location>
        <begin position="189"/>
        <end position="205"/>
    </location>
</feature>